<evidence type="ECO:0000313" key="1">
    <source>
        <dbReference type="EMBL" id="KAL2541343.1"/>
    </source>
</evidence>
<accession>A0ABD1VXF1</accession>
<reference evidence="2" key="1">
    <citation type="submission" date="2024-07" db="EMBL/GenBank/DDBJ databases">
        <title>Two chromosome-level genome assemblies of Korean endemic species Abeliophyllum distichum and Forsythia ovata (Oleaceae).</title>
        <authorList>
            <person name="Jang H."/>
        </authorList>
    </citation>
    <scope>NUCLEOTIDE SEQUENCE [LARGE SCALE GENOMIC DNA]</scope>
</reference>
<sequence length="134" mass="15220">MMVTIHARRGSVPTDKKNATTSLRLPMASPRSLYEIQFHQIELVTDNDVISACVDRDEALVIAKLMFLPSEGRCLACKDTYISSLPYILPTCDGFKRVCNFCSGYHVGCRPCKSMDWEKEELLNANKVRRKSWS</sequence>
<dbReference type="EMBL" id="JBFOLK010000001">
    <property type="protein sequence ID" value="KAL2541343.1"/>
    <property type="molecule type" value="Genomic_DNA"/>
</dbReference>
<name>A0ABD1VXF1_9LAMI</name>
<keyword evidence="2" id="KW-1185">Reference proteome</keyword>
<dbReference type="Proteomes" id="UP001604336">
    <property type="component" value="Unassembled WGS sequence"/>
</dbReference>
<gene>
    <name evidence="1" type="ORF">Adt_02321</name>
</gene>
<comment type="caution">
    <text evidence="1">The sequence shown here is derived from an EMBL/GenBank/DDBJ whole genome shotgun (WGS) entry which is preliminary data.</text>
</comment>
<organism evidence="1 2">
    <name type="scientific">Abeliophyllum distichum</name>
    <dbReference type="NCBI Taxonomy" id="126358"/>
    <lineage>
        <taxon>Eukaryota</taxon>
        <taxon>Viridiplantae</taxon>
        <taxon>Streptophyta</taxon>
        <taxon>Embryophyta</taxon>
        <taxon>Tracheophyta</taxon>
        <taxon>Spermatophyta</taxon>
        <taxon>Magnoliopsida</taxon>
        <taxon>eudicotyledons</taxon>
        <taxon>Gunneridae</taxon>
        <taxon>Pentapetalae</taxon>
        <taxon>asterids</taxon>
        <taxon>lamiids</taxon>
        <taxon>Lamiales</taxon>
        <taxon>Oleaceae</taxon>
        <taxon>Forsythieae</taxon>
        <taxon>Abeliophyllum</taxon>
    </lineage>
</organism>
<evidence type="ECO:0000313" key="2">
    <source>
        <dbReference type="Proteomes" id="UP001604336"/>
    </source>
</evidence>
<dbReference type="AlphaFoldDB" id="A0ABD1VXF1"/>
<proteinExistence type="predicted"/>
<protein>
    <submittedName>
        <fullName evidence="1">Uncharacterized protein</fullName>
    </submittedName>
</protein>